<accession>A0A2X0RDB8</accession>
<name>A0A2X0RDB8_9PROT</name>
<gene>
    <name evidence="1" type="ORF">NITFAB_1224</name>
</gene>
<protein>
    <submittedName>
        <fullName evidence="1">Uncharacterized protein</fullName>
    </submittedName>
</protein>
<evidence type="ECO:0000313" key="1">
    <source>
        <dbReference type="EMBL" id="SPS05634.1"/>
    </source>
</evidence>
<sequence>MSLAIDGDSLIFQLKHDVPHLELHSRLFGTIDPLEWIAWVVDEPMAGQDARRAGFLYEFFTEEKLDINAETAGGISMSWMIRNG</sequence>
<proteinExistence type="predicted"/>
<dbReference type="AlphaFoldDB" id="A0A2X0RDB8"/>
<dbReference type="EMBL" id="LS423452">
    <property type="protein sequence ID" value="SPS05634.1"/>
    <property type="molecule type" value="Genomic_DNA"/>
</dbReference>
<reference evidence="1" key="1">
    <citation type="submission" date="2018-05" db="EMBL/GenBank/DDBJ databases">
        <authorList>
            <person name="Lanie J.A."/>
            <person name="Ng W.-L."/>
            <person name="Kazmierczak K.M."/>
            <person name="Andrzejewski T.M."/>
            <person name="Davidsen T.M."/>
            <person name="Wayne K.J."/>
            <person name="Tettelin H."/>
            <person name="Glass J.I."/>
            <person name="Rusch D."/>
            <person name="Podicherti R."/>
            <person name="Tsui H.-C.T."/>
            <person name="Winkler M.E."/>
        </authorList>
    </citation>
    <scope>NUCLEOTIDE SEQUENCE</scope>
    <source>
        <strain evidence="1">KNB</strain>
    </source>
</reference>
<organism evidence="1">
    <name type="scientific">Candidatus Nitrotoga fabula</name>
    <dbReference type="NCBI Taxonomy" id="2182327"/>
    <lineage>
        <taxon>Bacteria</taxon>
        <taxon>Pseudomonadati</taxon>
        <taxon>Pseudomonadota</taxon>
        <taxon>Betaproteobacteria</taxon>
        <taxon>Nitrosomonadales</taxon>
        <taxon>Gallionellaceae</taxon>
        <taxon>Candidatus Nitrotoga</taxon>
    </lineage>
</organism>